<evidence type="ECO:0000313" key="3">
    <source>
        <dbReference type="Proteomes" id="UP000799779"/>
    </source>
</evidence>
<dbReference type="EMBL" id="ML977602">
    <property type="protein sequence ID" value="KAF1998654.1"/>
    <property type="molecule type" value="Genomic_DNA"/>
</dbReference>
<evidence type="ECO:0000313" key="2">
    <source>
        <dbReference type="EMBL" id="KAF1998654.1"/>
    </source>
</evidence>
<evidence type="ECO:0000256" key="1">
    <source>
        <dbReference type="SAM" id="MobiDB-lite"/>
    </source>
</evidence>
<feature type="region of interest" description="Disordered" evidence="1">
    <location>
        <begin position="30"/>
        <end position="57"/>
    </location>
</feature>
<name>A0A6A5WCK4_9PLEO</name>
<keyword evidence="3" id="KW-1185">Reference proteome</keyword>
<reference evidence="2" key="1">
    <citation type="journal article" date="2020" name="Stud. Mycol.">
        <title>101 Dothideomycetes genomes: a test case for predicting lifestyles and emergence of pathogens.</title>
        <authorList>
            <person name="Haridas S."/>
            <person name="Albert R."/>
            <person name="Binder M."/>
            <person name="Bloem J."/>
            <person name="Labutti K."/>
            <person name="Salamov A."/>
            <person name="Andreopoulos B."/>
            <person name="Baker S."/>
            <person name="Barry K."/>
            <person name="Bills G."/>
            <person name="Bluhm B."/>
            <person name="Cannon C."/>
            <person name="Castanera R."/>
            <person name="Culley D."/>
            <person name="Daum C."/>
            <person name="Ezra D."/>
            <person name="Gonzalez J."/>
            <person name="Henrissat B."/>
            <person name="Kuo A."/>
            <person name="Liang C."/>
            <person name="Lipzen A."/>
            <person name="Lutzoni F."/>
            <person name="Magnuson J."/>
            <person name="Mondo S."/>
            <person name="Nolan M."/>
            <person name="Ohm R."/>
            <person name="Pangilinan J."/>
            <person name="Park H.-J."/>
            <person name="Ramirez L."/>
            <person name="Alfaro M."/>
            <person name="Sun H."/>
            <person name="Tritt A."/>
            <person name="Yoshinaga Y."/>
            <person name="Zwiers L.-H."/>
            <person name="Turgeon B."/>
            <person name="Goodwin S."/>
            <person name="Spatafora J."/>
            <person name="Crous P."/>
            <person name="Grigoriev I."/>
        </authorList>
    </citation>
    <scope>NUCLEOTIDE SEQUENCE</scope>
    <source>
        <strain evidence="2">CBS 123094</strain>
    </source>
</reference>
<sequence length="318" mass="35945">MGSTLTGFRSSYSLRKLWWTLKEKAKTKVDSVGEPAQQARENNWPDTPPPPYATLFSQDRSEDPPFNAIAPSPLLASMRKGKAYREGLFLWYLIEIIAVTFSVDFPRLKVAITKSCPALIKDLGTGSCSILNENHQAGLEELCALVRDLEEKLRDCRWPSVRQQDKNLVVNVVLEPARKWKLDGEYVLEVFGRYKTSEVNGVRKAETLVDYWMPPHSVIQQRSKSSMLDMGDTLTSHAVLIASLKLEERVERELENAMATFQKHKGLEKFKNSQELQSASVVLGKPCCWPLSSNYVRLFGVLRFKADACNSEASSRNT</sequence>
<dbReference type="AlphaFoldDB" id="A0A6A5WCK4"/>
<organism evidence="2 3">
    <name type="scientific">Amniculicola lignicola CBS 123094</name>
    <dbReference type="NCBI Taxonomy" id="1392246"/>
    <lineage>
        <taxon>Eukaryota</taxon>
        <taxon>Fungi</taxon>
        <taxon>Dikarya</taxon>
        <taxon>Ascomycota</taxon>
        <taxon>Pezizomycotina</taxon>
        <taxon>Dothideomycetes</taxon>
        <taxon>Pleosporomycetidae</taxon>
        <taxon>Pleosporales</taxon>
        <taxon>Amniculicolaceae</taxon>
        <taxon>Amniculicola</taxon>
    </lineage>
</organism>
<accession>A0A6A5WCK4</accession>
<proteinExistence type="predicted"/>
<gene>
    <name evidence="2" type="ORF">P154DRAFT_602817</name>
</gene>
<protein>
    <submittedName>
        <fullName evidence="2">Uncharacterized protein</fullName>
    </submittedName>
</protein>
<dbReference type="Proteomes" id="UP000799779">
    <property type="component" value="Unassembled WGS sequence"/>
</dbReference>
<dbReference type="OrthoDB" id="3772616at2759"/>